<dbReference type="SUPFAM" id="SSF50156">
    <property type="entry name" value="PDZ domain-like"/>
    <property type="match status" value="1"/>
</dbReference>
<dbReference type="SUPFAM" id="SSF52096">
    <property type="entry name" value="ClpP/crotonase"/>
    <property type="match status" value="1"/>
</dbReference>
<keyword evidence="4 5" id="KW-0720">Serine protease</keyword>
<dbReference type="PANTHER" id="PTHR32060">
    <property type="entry name" value="TAIL-SPECIFIC PROTEASE"/>
    <property type="match status" value="1"/>
</dbReference>
<dbReference type="GO" id="GO:0004175">
    <property type="term" value="F:endopeptidase activity"/>
    <property type="evidence" value="ECO:0007669"/>
    <property type="project" value="TreeGrafter"/>
</dbReference>
<evidence type="ECO:0000256" key="3">
    <source>
        <dbReference type="ARBA" id="ARBA00022801"/>
    </source>
</evidence>
<dbReference type="InterPro" id="IPR041489">
    <property type="entry name" value="PDZ_6"/>
</dbReference>
<dbReference type="SMART" id="SM00228">
    <property type="entry name" value="PDZ"/>
    <property type="match status" value="1"/>
</dbReference>
<dbReference type="GO" id="GO:0008236">
    <property type="term" value="F:serine-type peptidase activity"/>
    <property type="evidence" value="ECO:0007669"/>
    <property type="project" value="UniProtKB-KW"/>
</dbReference>
<evidence type="ECO:0000256" key="5">
    <source>
        <dbReference type="RuleBase" id="RU004404"/>
    </source>
</evidence>
<dbReference type="NCBIfam" id="TIGR00225">
    <property type="entry name" value="prc"/>
    <property type="match status" value="1"/>
</dbReference>
<feature type="domain" description="PDZ" evidence="6">
    <location>
        <begin position="142"/>
        <end position="210"/>
    </location>
</feature>
<dbReference type="GO" id="GO:0006508">
    <property type="term" value="P:proteolysis"/>
    <property type="evidence" value="ECO:0007669"/>
    <property type="project" value="UniProtKB-KW"/>
</dbReference>
<dbReference type="CDD" id="cd07560">
    <property type="entry name" value="Peptidase_S41_CPP"/>
    <property type="match status" value="1"/>
</dbReference>
<evidence type="ECO:0000313" key="7">
    <source>
        <dbReference type="EMBL" id="OGG85142.1"/>
    </source>
</evidence>
<evidence type="ECO:0000256" key="2">
    <source>
        <dbReference type="ARBA" id="ARBA00022670"/>
    </source>
</evidence>
<dbReference type="GO" id="GO:0007165">
    <property type="term" value="P:signal transduction"/>
    <property type="evidence" value="ECO:0007669"/>
    <property type="project" value="TreeGrafter"/>
</dbReference>
<sequence length="447" mass="48379">MSLFVLLEVCAIMVGMHEEHVADERETSRFKTPKKNNFLGILLALVLAAGSFVSGLQVDSLISKESQSASLFSFFSNPAVTSASENPDLTQFWKVWNLLDEKFIAASSTSTLTAEDKINGAIEGMVATYGDPYTVFLPPVESAAFAEDISGNFSGIGMEVGIRDNMVTVIAPLPETPAERAGLISGDIITRINDVSTEGMRIDEAVKMIRGEKGTEVKLSIYREGDTEIREITVVRDTISIPTVVTEMVDGVFILRLYSFNALAEMKTQEALRKYVESGAKSMVLDLRGNPGGYLQSAVAIASYFLPTGKVVVREHYGENDEEKLYRSQGRTLREFTPKELVVLVDGGSASASEILAGALKEHGVAVLIGQDTFGKGSVQELIPLPDGSSVKITVARWLTPNGLSISDGGLAPDIKITRTPEDRVNEVDPQQDAAIRHIKGEVVVSE</sequence>
<evidence type="ECO:0000313" key="8">
    <source>
        <dbReference type="Proteomes" id="UP000177325"/>
    </source>
</evidence>
<comment type="caution">
    <text evidence="7">The sequence shown here is derived from an EMBL/GenBank/DDBJ whole genome shotgun (WGS) entry which is preliminary data.</text>
</comment>
<organism evidence="7 8">
    <name type="scientific">Candidatus Kaiserbacteria bacterium RIFCSPLOWO2_12_FULL_45_26</name>
    <dbReference type="NCBI Taxonomy" id="1798525"/>
    <lineage>
        <taxon>Bacteria</taxon>
        <taxon>Candidatus Kaiseribacteriota</taxon>
    </lineage>
</organism>
<dbReference type="STRING" id="1798525.A3G90_03735"/>
<dbReference type="Gene3D" id="3.90.226.10">
    <property type="entry name" value="2-enoyl-CoA Hydratase, Chain A, domain 1"/>
    <property type="match status" value="1"/>
</dbReference>
<dbReference type="CDD" id="cd06782">
    <property type="entry name" value="cpPDZ_CPP-like"/>
    <property type="match status" value="1"/>
</dbReference>
<accession>A0A1F6FH14</accession>
<dbReference type="PANTHER" id="PTHR32060:SF30">
    <property type="entry name" value="CARBOXY-TERMINAL PROCESSING PROTEASE CTPA"/>
    <property type="match status" value="1"/>
</dbReference>
<dbReference type="Proteomes" id="UP000177325">
    <property type="component" value="Unassembled WGS sequence"/>
</dbReference>
<dbReference type="Pfam" id="PF03572">
    <property type="entry name" value="Peptidase_S41"/>
    <property type="match status" value="1"/>
</dbReference>
<proteinExistence type="inferred from homology"/>
<evidence type="ECO:0000256" key="4">
    <source>
        <dbReference type="ARBA" id="ARBA00022825"/>
    </source>
</evidence>
<dbReference type="AlphaFoldDB" id="A0A1F6FH14"/>
<dbReference type="Gene3D" id="3.30.750.44">
    <property type="match status" value="1"/>
</dbReference>
<keyword evidence="3 5" id="KW-0378">Hydrolase</keyword>
<protein>
    <recommendedName>
        <fullName evidence="6">PDZ domain-containing protein</fullName>
    </recommendedName>
</protein>
<dbReference type="InterPro" id="IPR029045">
    <property type="entry name" value="ClpP/crotonase-like_dom_sf"/>
</dbReference>
<dbReference type="InterPro" id="IPR004447">
    <property type="entry name" value="Peptidase_S41A"/>
</dbReference>
<evidence type="ECO:0000259" key="6">
    <source>
        <dbReference type="PROSITE" id="PS50106"/>
    </source>
</evidence>
<dbReference type="PROSITE" id="PS50106">
    <property type="entry name" value="PDZ"/>
    <property type="match status" value="1"/>
</dbReference>
<dbReference type="FunFam" id="2.30.42.10:FF:000063">
    <property type="entry name" value="Peptidase, S41 family"/>
    <property type="match status" value="1"/>
</dbReference>
<reference evidence="7 8" key="1">
    <citation type="journal article" date="2016" name="Nat. Commun.">
        <title>Thousands of microbial genomes shed light on interconnected biogeochemical processes in an aquifer system.</title>
        <authorList>
            <person name="Anantharaman K."/>
            <person name="Brown C.T."/>
            <person name="Hug L.A."/>
            <person name="Sharon I."/>
            <person name="Castelle C.J."/>
            <person name="Probst A.J."/>
            <person name="Thomas B.C."/>
            <person name="Singh A."/>
            <person name="Wilkins M.J."/>
            <person name="Karaoz U."/>
            <person name="Brodie E.L."/>
            <person name="Williams K.H."/>
            <person name="Hubbard S.S."/>
            <person name="Banfield J.F."/>
        </authorList>
    </citation>
    <scope>NUCLEOTIDE SEQUENCE [LARGE SCALE GENOMIC DNA]</scope>
</reference>
<comment type="similarity">
    <text evidence="1 5">Belongs to the peptidase S41A family.</text>
</comment>
<keyword evidence="2 5" id="KW-0645">Protease</keyword>
<dbReference type="InterPro" id="IPR005151">
    <property type="entry name" value="Tail-specific_protease"/>
</dbReference>
<dbReference type="InterPro" id="IPR036034">
    <property type="entry name" value="PDZ_sf"/>
</dbReference>
<dbReference type="EMBL" id="MFMM01000001">
    <property type="protein sequence ID" value="OGG85142.1"/>
    <property type="molecule type" value="Genomic_DNA"/>
</dbReference>
<dbReference type="Pfam" id="PF17820">
    <property type="entry name" value="PDZ_6"/>
    <property type="match status" value="1"/>
</dbReference>
<gene>
    <name evidence="7" type="ORF">A3G90_03735</name>
</gene>
<dbReference type="Gene3D" id="2.30.42.10">
    <property type="match status" value="1"/>
</dbReference>
<name>A0A1F6FH14_9BACT</name>
<dbReference type="GO" id="GO:0030288">
    <property type="term" value="C:outer membrane-bounded periplasmic space"/>
    <property type="evidence" value="ECO:0007669"/>
    <property type="project" value="TreeGrafter"/>
</dbReference>
<evidence type="ECO:0000256" key="1">
    <source>
        <dbReference type="ARBA" id="ARBA00009179"/>
    </source>
</evidence>
<dbReference type="SMART" id="SM00245">
    <property type="entry name" value="TSPc"/>
    <property type="match status" value="1"/>
</dbReference>
<dbReference type="InterPro" id="IPR001478">
    <property type="entry name" value="PDZ"/>
</dbReference>